<evidence type="ECO:0000256" key="1">
    <source>
        <dbReference type="ARBA" id="ARBA00008164"/>
    </source>
</evidence>
<keyword evidence="2" id="KW-0812">Transmembrane</keyword>
<keyword evidence="2" id="KW-0472">Membrane</keyword>
<evidence type="ECO:0000259" key="3">
    <source>
        <dbReference type="SMART" id="SM00244"/>
    </source>
</evidence>
<evidence type="ECO:0000256" key="2">
    <source>
        <dbReference type="SAM" id="Phobius"/>
    </source>
</evidence>
<accession>A0A1F7JEW0</accession>
<dbReference type="InterPro" id="IPR001107">
    <property type="entry name" value="Band_7"/>
</dbReference>
<comment type="similarity">
    <text evidence="1">Belongs to the band 7/mec-2 family.</text>
</comment>
<dbReference type="InterPro" id="IPR001972">
    <property type="entry name" value="Stomatin_HflK_fam"/>
</dbReference>
<dbReference type="AlphaFoldDB" id="A0A1F7JEW0"/>
<dbReference type="InterPro" id="IPR036013">
    <property type="entry name" value="Band_7/SPFH_dom_sf"/>
</dbReference>
<dbReference type="SUPFAM" id="SSF117892">
    <property type="entry name" value="Band 7/SPFH domain"/>
    <property type="match status" value="1"/>
</dbReference>
<dbReference type="PANTHER" id="PTHR10264">
    <property type="entry name" value="BAND 7 PROTEIN-RELATED"/>
    <property type="match status" value="1"/>
</dbReference>
<dbReference type="Gene3D" id="3.30.479.30">
    <property type="entry name" value="Band 7 domain"/>
    <property type="match status" value="1"/>
</dbReference>
<gene>
    <name evidence="4" type="ORF">A3B56_00530</name>
</gene>
<protein>
    <recommendedName>
        <fullName evidence="3">Band 7 domain-containing protein</fullName>
    </recommendedName>
</protein>
<feature type="transmembrane region" description="Helical" evidence="2">
    <location>
        <begin position="6"/>
        <end position="23"/>
    </location>
</feature>
<dbReference type="PRINTS" id="PR00721">
    <property type="entry name" value="STOMATIN"/>
</dbReference>
<keyword evidence="2" id="KW-1133">Transmembrane helix</keyword>
<feature type="domain" description="Band 7" evidence="3">
    <location>
        <begin position="18"/>
        <end position="175"/>
    </location>
</feature>
<reference evidence="4 5" key="1">
    <citation type="journal article" date="2016" name="Nat. Commun.">
        <title>Thousands of microbial genomes shed light on interconnected biogeochemical processes in an aquifer system.</title>
        <authorList>
            <person name="Anantharaman K."/>
            <person name="Brown C.T."/>
            <person name="Hug L.A."/>
            <person name="Sharon I."/>
            <person name="Castelle C.J."/>
            <person name="Probst A.J."/>
            <person name="Thomas B.C."/>
            <person name="Singh A."/>
            <person name="Wilkins M.J."/>
            <person name="Karaoz U."/>
            <person name="Brodie E.L."/>
            <person name="Williams K.H."/>
            <person name="Hubbard S.S."/>
            <person name="Banfield J.F."/>
        </authorList>
    </citation>
    <scope>NUCLEOTIDE SEQUENCE [LARGE SCALE GENOMIC DNA]</scope>
</reference>
<dbReference type="EMBL" id="MGAU01000038">
    <property type="protein sequence ID" value="OGK54146.1"/>
    <property type="molecule type" value="Genomic_DNA"/>
</dbReference>
<dbReference type="FunFam" id="3.30.479.30:FF:000004">
    <property type="entry name" value="Putative membrane protease family, stomatin"/>
    <property type="match status" value="1"/>
</dbReference>
<dbReference type="Proteomes" id="UP000178486">
    <property type="component" value="Unassembled WGS sequence"/>
</dbReference>
<name>A0A1F7JEW0_9BACT</name>
<dbReference type="GO" id="GO:0098552">
    <property type="term" value="C:side of membrane"/>
    <property type="evidence" value="ECO:0007669"/>
    <property type="project" value="UniProtKB-ARBA"/>
</dbReference>
<dbReference type="GO" id="GO:0005886">
    <property type="term" value="C:plasma membrane"/>
    <property type="evidence" value="ECO:0007669"/>
    <property type="project" value="InterPro"/>
</dbReference>
<dbReference type="CDD" id="cd08826">
    <property type="entry name" value="SPFH_eoslipins_u1"/>
    <property type="match status" value="1"/>
</dbReference>
<dbReference type="Gene3D" id="6.10.250.2090">
    <property type="match status" value="1"/>
</dbReference>
<dbReference type="InterPro" id="IPR043202">
    <property type="entry name" value="Band-7_stomatin-like"/>
</dbReference>
<evidence type="ECO:0000313" key="4">
    <source>
        <dbReference type="EMBL" id="OGK54146.1"/>
    </source>
</evidence>
<proteinExistence type="inferred from homology"/>
<evidence type="ECO:0000313" key="5">
    <source>
        <dbReference type="Proteomes" id="UP000178486"/>
    </source>
</evidence>
<sequence>MEFIGIPAIIIFIVLIIRFVRIVDQYERGIVLTLGSYTRTLQPGLNFIIPVIERLIKVDVRITTVDIPQQEAITKDNVPVGINAVVYFQVVKVEDAVLKIQNYSYAVSQYAQAALRDVIGGVDLDTLLTARQDIAQQIKVIIDEETNAWGIDVTSIKIQDIELPADMKRAMAKQAEAERTRRAVIIAAEGELTASENLKKAAVNLTAGGISIRTLQTIESTTANPANTVVFALPVEVLRGFQALMTGTTTKHPLEKQL</sequence>
<organism evidence="4 5">
    <name type="scientific">Candidatus Roizmanbacteria bacterium RIFCSPLOWO2_01_FULL_45_11</name>
    <dbReference type="NCBI Taxonomy" id="1802070"/>
    <lineage>
        <taxon>Bacteria</taxon>
        <taxon>Candidatus Roizmaniibacteriota</taxon>
    </lineage>
</organism>
<dbReference type="PANTHER" id="PTHR10264:SF19">
    <property type="entry name" value="AT06885P-RELATED"/>
    <property type="match status" value="1"/>
</dbReference>
<dbReference type="Pfam" id="PF01145">
    <property type="entry name" value="Band_7"/>
    <property type="match status" value="1"/>
</dbReference>
<comment type="caution">
    <text evidence="4">The sequence shown here is derived from an EMBL/GenBank/DDBJ whole genome shotgun (WGS) entry which is preliminary data.</text>
</comment>
<dbReference type="SMART" id="SM00244">
    <property type="entry name" value="PHB"/>
    <property type="match status" value="1"/>
</dbReference>